<evidence type="ECO:0000256" key="1">
    <source>
        <dbReference type="SAM" id="Coils"/>
    </source>
</evidence>
<name>A0A8S1W5I8_PAROT</name>
<gene>
    <name evidence="3" type="ORF">POCTA_138.1.T0850220</name>
</gene>
<feature type="coiled-coil region" evidence="1">
    <location>
        <begin position="174"/>
        <end position="205"/>
    </location>
</feature>
<accession>A0A8S1W5I8</accession>
<organism evidence="3 4">
    <name type="scientific">Paramecium octaurelia</name>
    <dbReference type="NCBI Taxonomy" id="43137"/>
    <lineage>
        <taxon>Eukaryota</taxon>
        <taxon>Sar</taxon>
        <taxon>Alveolata</taxon>
        <taxon>Ciliophora</taxon>
        <taxon>Intramacronucleata</taxon>
        <taxon>Oligohymenophorea</taxon>
        <taxon>Peniculida</taxon>
        <taxon>Parameciidae</taxon>
        <taxon>Paramecium</taxon>
    </lineage>
</organism>
<reference evidence="3" key="1">
    <citation type="submission" date="2021-01" db="EMBL/GenBank/DDBJ databases">
        <authorList>
            <consortium name="Genoscope - CEA"/>
            <person name="William W."/>
        </authorList>
    </citation>
    <scope>NUCLEOTIDE SEQUENCE</scope>
</reference>
<feature type="compositionally biased region" description="Basic and acidic residues" evidence="2">
    <location>
        <begin position="475"/>
        <end position="485"/>
    </location>
</feature>
<protein>
    <submittedName>
        <fullName evidence="3">Uncharacterized protein</fullName>
    </submittedName>
</protein>
<keyword evidence="4" id="KW-1185">Reference proteome</keyword>
<feature type="compositionally biased region" description="Basic and acidic residues" evidence="2">
    <location>
        <begin position="426"/>
        <end position="443"/>
    </location>
</feature>
<evidence type="ECO:0000256" key="2">
    <source>
        <dbReference type="SAM" id="MobiDB-lite"/>
    </source>
</evidence>
<dbReference type="AlphaFoldDB" id="A0A8S1W5I8"/>
<keyword evidence="1" id="KW-0175">Coiled coil</keyword>
<dbReference type="Proteomes" id="UP000683925">
    <property type="component" value="Unassembled WGS sequence"/>
</dbReference>
<feature type="compositionally biased region" description="Basic residues" evidence="2">
    <location>
        <begin position="444"/>
        <end position="459"/>
    </location>
</feature>
<dbReference type="OMA" id="ITIDTHQ"/>
<dbReference type="EMBL" id="CAJJDP010000084">
    <property type="protein sequence ID" value="CAD8185528.1"/>
    <property type="molecule type" value="Genomic_DNA"/>
</dbReference>
<proteinExistence type="predicted"/>
<comment type="caution">
    <text evidence="3">The sequence shown here is derived from an EMBL/GenBank/DDBJ whole genome shotgun (WGS) entry which is preliminary data.</text>
</comment>
<feature type="region of interest" description="Disordered" evidence="2">
    <location>
        <begin position="426"/>
        <end position="485"/>
    </location>
</feature>
<feature type="compositionally biased region" description="Polar residues" evidence="2">
    <location>
        <begin position="461"/>
        <end position="473"/>
    </location>
</feature>
<evidence type="ECO:0000313" key="4">
    <source>
        <dbReference type="Proteomes" id="UP000683925"/>
    </source>
</evidence>
<feature type="compositionally biased region" description="Polar residues" evidence="2">
    <location>
        <begin position="27"/>
        <end position="60"/>
    </location>
</feature>
<sequence length="485" mass="58000">MNQNRSFNDPYPQENEESQFSRPEDQGLQNQETTNENPDQENNITNNEQKQVSTQEAESTQTKDEDVVQITQLMNRKAIQLRQDMKTCNKNMKKQKFTIFFKLLWQILKKKEKEILIRYISQEKKIGLITIDTHQKVSLMQEDIGKLSFNLIKVNEMLKELQIQYQFSRIFQYDEQMKKQIQSITQELKNKLENSNIAKESIEEVMTNVEELIKLSDEILVRKDKNEQKNIFSFRKKDFNKLWGQMESQFLELKSELNDVNKCHGLFEKILDSSQSNQEESNYKKRKRVIKKIKKQTLKLINEKEDASIKNQDRLQITQGQFNKQKQSQIKCNGEQKENKQDNQVSKCLKSEENFFSESSQQQLIGEEQLDDYQDTPSNIFQIKKKTNTLEDQQNVSLSELDRELYFENGQQFIQHGQMEIEYEGKNNFEKEKKGKERNDRKERKVKQRKIKKQKKRNQKSNPYQNYKINQRNSSKKDCKMKNEK</sequence>
<feature type="region of interest" description="Disordered" evidence="2">
    <location>
        <begin position="1"/>
        <end position="65"/>
    </location>
</feature>
<evidence type="ECO:0000313" key="3">
    <source>
        <dbReference type="EMBL" id="CAD8185528.1"/>
    </source>
</evidence>